<keyword evidence="2" id="KW-1133">Transmembrane helix</keyword>
<gene>
    <name evidence="3" type="ORF">SAMN04487993_1009155</name>
</gene>
<dbReference type="EMBL" id="FNEJ01000009">
    <property type="protein sequence ID" value="SDI75171.1"/>
    <property type="molecule type" value="Genomic_DNA"/>
</dbReference>
<dbReference type="AlphaFoldDB" id="A0A1G8N4E5"/>
<dbReference type="RefSeq" id="WP_089847318.1">
    <property type="nucleotide sequence ID" value="NZ_FNEJ01000009.1"/>
</dbReference>
<feature type="region of interest" description="Disordered" evidence="1">
    <location>
        <begin position="146"/>
        <end position="182"/>
    </location>
</feature>
<evidence type="ECO:0000256" key="2">
    <source>
        <dbReference type="SAM" id="Phobius"/>
    </source>
</evidence>
<keyword evidence="2" id="KW-0812">Transmembrane</keyword>
<dbReference type="Proteomes" id="UP000199093">
    <property type="component" value="Unassembled WGS sequence"/>
</dbReference>
<dbReference type="OrthoDB" id="7355053at2"/>
<protein>
    <submittedName>
        <fullName evidence="3">Holin of 3TMs, for gene-transfer release</fullName>
    </submittedName>
</protein>
<feature type="transmembrane region" description="Helical" evidence="2">
    <location>
        <begin position="99"/>
        <end position="119"/>
    </location>
</feature>
<organism evidence="3 4">
    <name type="scientific">Salipiger marinus</name>
    <dbReference type="NCBI Taxonomy" id="555512"/>
    <lineage>
        <taxon>Bacteria</taxon>
        <taxon>Pseudomonadati</taxon>
        <taxon>Pseudomonadota</taxon>
        <taxon>Alphaproteobacteria</taxon>
        <taxon>Rhodobacterales</taxon>
        <taxon>Roseobacteraceae</taxon>
        <taxon>Salipiger</taxon>
    </lineage>
</organism>
<keyword evidence="2" id="KW-0472">Membrane</keyword>
<dbReference type="InterPro" id="IPR021497">
    <property type="entry name" value="GTA_holin_3TM"/>
</dbReference>
<dbReference type="STRING" id="555512.SAMN04487993_1009155"/>
<evidence type="ECO:0000313" key="4">
    <source>
        <dbReference type="Proteomes" id="UP000199093"/>
    </source>
</evidence>
<sequence>MGLISTVISMLFGSGRNVLVETAGILRPNAEAQAARAQDLDTAALQQMAAEFAARDRGAFDRLMDGVNRLPRPMMVLGIVWLLVQTARDPARMSQVFQAWAILPEAAWVVFGVVVTFYFGGRAQLKDQEFSASLLRAAAAARALPPAAVPDPHPMPAPDGAATPSPSANDNAALAEWRTSRS</sequence>
<proteinExistence type="predicted"/>
<feature type="compositionally biased region" description="Pro residues" evidence="1">
    <location>
        <begin position="147"/>
        <end position="157"/>
    </location>
</feature>
<evidence type="ECO:0000256" key="1">
    <source>
        <dbReference type="SAM" id="MobiDB-lite"/>
    </source>
</evidence>
<dbReference type="Pfam" id="PF11351">
    <property type="entry name" value="GTA_holin_3TM"/>
    <property type="match status" value="1"/>
</dbReference>
<evidence type="ECO:0000313" key="3">
    <source>
        <dbReference type="EMBL" id="SDI75171.1"/>
    </source>
</evidence>
<accession>A0A1G8N4E5</accession>
<reference evidence="3 4" key="1">
    <citation type="submission" date="2016-10" db="EMBL/GenBank/DDBJ databases">
        <authorList>
            <person name="de Groot N.N."/>
        </authorList>
    </citation>
    <scope>NUCLEOTIDE SEQUENCE [LARGE SCALE GENOMIC DNA]</scope>
    <source>
        <strain evidence="3 4">DSM 26424</strain>
    </source>
</reference>
<keyword evidence="4" id="KW-1185">Reference proteome</keyword>
<name>A0A1G8N4E5_9RHOB</name>